<protein>
    <submittedName>
        <fullName evidence="1">Uncharacterized protein</fullName>
    </submittedName>
</protein>
<dbReference type="EMBL" id="CM023470">
    <property type="protein sequence ID" value="KAH7979045.1"/>
    <property type="molecule type" value="Genomic_DNA"/>
</dbReference>
<gene>
    <name evidence="1" type="ORF">HPB49_007895</name>
</gene>
<keyword evidence="2" id="KW-1185">Reference proteome</keyword>
<evidence type="ECO:0000313" key="2">
    <source>
        <dbReference type="Proteomes" id="UP000821865"/>
    </source>
</evidence>
<reference evidence="1" key="1">
    <citation type="submission" date="2020-05" db="EMBL/GenBank/DDBJ databases">
        <title>Large-scale comparative analyses of tick genomes elucidate their genetic diversity and vector capacities.</title>
        <authorList>
            <person name="Jia N."/>
            <person name="Wang J."/>
            <person name="Shi W."/>
            <person name="Du L."/>
            <person name="Sun Y."/>
            <person name="Zhan W."/>
            <person name="Jiang J."/>
            <person name="Wang Q."/>
            <person name="Zhang B."/>
            <person name="Ji P."/>
            <person name="Sakyi L.B."/>
            <person name="Cui X."/>
            <person name="Yuan T."/>
            <person name="Jiang B."/>
            <person name="Yang W."/>
            <person name="Lam T.T.-Y."/>
            <person name="Chang Q."/>
            <person name="Ding S."/>
            <person name="Wang X."/>
            <person name="Zhu J."/>
            <person name="Ruan X."/>
            <person name="Zhao L."/>
            <person name="Wei J."/>
            <person name="Que T."/>
            <person name="Du C."/>
            <person name="Cheng J."/>
            <person name="Dai P."/>
            <person name="Han X."/>
            <person name="Huang E."/>
            <person name="Gao Y."/>
            <person name="Liu J."/>
            <person name="Shao H."/>
            <person name="Ye R."/>
            <person name="Li L."/>
            <person name="Wei W."/>
            <person name="Wang X."/>
            <person name="Wang C."/>
            <person name="Yang T."/>
            <person name="Huo Q."/>
            <person name="Li W."/>
            <person name="Guo W."/>
            <person name="Chen H."/>
            <person name="Zhou L."/>
            <person name="Ni X."/>
            <person name="Tian J."/>
            <person name="Zhou Y."/>
            <person name="Sheng Y."/>
            <person name="Liu T."/>
            <person name="Pan Y."/>
            <person name="Xia L."/>
            <person name="Li J."/>
            <person name="Zhao F."/>
            <person name="Cao W."/>
        </authorList>
    </citation>
    <scope>NUCLEOTIDE SEQUENCE</scope>
    <source>
        <strain evidence="1">Dsil-2018</strain>
    </source>
</reference>
<comment type="caution">
    <text evidence="1">The sequence shown here is derived from an EMBL/GenBank/DDBJ whole genome shotgun (WGS) entry which is preliminary data.</text>
</comment>
<organism evidence="1 2">
    <name type="scientific">Dermacentor silvarum</name>
    <name type="common">Tick</name>
    <dbReference type="NCBI Taxonomy" id="543639"/>
    <lineage>
        <taxon>Eukaryota</taxon>
        <taxon>Metazoa</taxon>
        <taxon>Ecdysozoa</taxon>
        <taxon>Arthropoda</taxon>
        <taxon>Chelicerata</taxon>
        <taxon>Arachnida</taxon>
        <taxon>Acari</taxon>
        <taxon>Parasitiformes</taxon>
        <taxon>Ixodida</taxon>
        <taxon>Ixodoidea</taxon>
        <taxon>Ixodidae</taxon>
        <taxon>Rhipicephalinae</taxon>
        <taxon>Dermacentor</taxon>
    </lineage>
</organism>
<evidence type="ECO:0000313" key="1">
    <source>
        <dbReference type="EMBL" id="KAH7979045.1"/>
    </source>
</evidence>
<accession>A0ACB8DXC0</accession>
<name>A0ACB8DXC0_DERSI</name>
<proteinExistence type="predicted"/>
<dbReference type="Proteomes" id="UP000821865">
    <property type="component" value="Chromosome 1"/>
</dbReference>
<sequence>MRLASAIYQAANVPAQEAGEDTVCSNNRQNIIVVSTPHGTHAAKYRQLEAITIGDRRHEAEEAAKATSSAGKSRSRSRTRSRGRSRSRSRTPDSRKQRRLRSRNPQKDRNERHRDHREGELGRCGHRKTSTNHEGWRQNTR</sequence>